<evidence type="ECO:0000313" key="2">
    <source>
        <dbReference type="Proteomes" id="UP001300012"/>
    </source>
</evidence>
<gene>
    <name evidence="1" type="ORF">NV381_37220</name>
</gene>
<dbReference type="Pfam" id="PF13650">
    <property type="entry name" value="Asp_protease_2"/>
    <property type="match status" value="1"/>
</dbReference>
<proteinExistence type="predicted"/>
<sequence>MMELRLENGLPIITFSLTYHEQTINMSNVLFDTGCASTIFDTDLVANIGLYLDMINGTAKRMYGVGGASELCYEQMVESLQIGTIILPSFKLQLGMTREPYGFDGILGIDFMTTVGIRVDFKKMSIGYD</sequence>
<name>A0ABT1YV50_9BACL</name>
<protein>
    <submittedName>
        <fullName evidence="1">Aspartyl protease family protein</fullName>
    </submittedName>
</protein>
<dbReference type="GO" id="GO:0006508">
    <property type="term" value="P:proteolysis"/>
    <property type="evidence" value="ECO:0007669"/>
    <property type="project" value="UniProtKB-KW"/>
</dbReference>
<dbReference type="Proteomes" id="UP001300012">
    <property type="component" value="Unassembled WGS sequence"/>
</dbReference>
<accession>A0ABT1YV50</accession>
<dbReference type="EMBL" id="JANQBD010000056">
    <property type="protein sequence ID" value="MCR8636813.1"/>
    <property type="molecule type" value="Genomic_DNA"/>
</dbReference>
<dbReference type="RefSeq" id="WP_258218304.1">
    <property type="nucleotide sequence ID" value="NZ_JANQBD010000056.1"/>
</dbReference>
<keyword evidence="1" id="KW-0378">Hydrolase</keyword>
<comment type="caution">
    <text evidence="1">The sequence shown here is derived from an EMBL/GenBank/DDBJ whole genome shotgun (WGS) entry which is preliminary data.</text>
</comment>
<evidence type="ECO:0000313" key="1">
    <source>
        <dbReference type="EMBL" id="MCR8636813.1"/>
    </source>
</evidence>
<reference evidence="1 2" key="1">
    <citation type="submission" date="2022-08" db="EMBL/GenBank/DDBJ databases">
        <title>Paenibacillus endoradicis sp. nov., Paenibacillus radicibacter sp. nov and Paenibacillus pararadicis sp. nov., three cold-adapted plant growth-promoting bacteria isolated from root of Larix gmelinii in Great Khingan.</title>
        <authorList>
            <person name="Xue H."/>
        </authorList>
    </citation>
    <scope>NUCLEOTIDE SEQUENCE [LARGE SCALE GENOMIC DNA]</scope>
    <source>
        <strain evidence="1 2">N5-1-1-5</strain>
    </source>
</reference>
<organism evidence="1 2">
    <name type="scientific">Paenibacillus radicis</name>
    <name type="common">ex Xue et al. 2023</name>
    <dbReference type="NCBI Taxonomy" id="2972489"/>
    <lineage>
        <taxon>Bacteria</taxon>
        <taxon>Bacillati</taxon>
        <taxon>Bacillota</taxon>
        <taxon>Bacilli</taxon>
        <taxon>Bacillales</taxon>
        <taxon>Paenibacillaceae</taxon>
        <taxon>Paenibacillus</taxon>
    </lineage>
</organism>
<dbReference type="Gene3D" id="2.40.70.10">
    <property type="entry name" value="Acid Proteases"/>
    <property type="match status" value="1"/>
</dbReference>
<dbReference type="SUPFAM" id="SSF50630">
    <property type="entry name" value="Acid proteases"/>
    <property type="match status" value="1"/>
</dbReference>
<dbReference type="GO" id="GO:0008233">
    <property type="term" value="F:peptidase activity"/>
    <property type="evidence" value="ECO:0007669"/>
    <property type="project" value="UniProtKB-KW"/>
</dbReference>
<keyword evidence="1" id="KW-0645">Protease</keyword>
<keyword evidence="2" id="KW-1185">Reference proteome</keyword>
<dbReference type="InterPro" id="IPR021109">
    <property type="entry name" value="Peptidase_aspartic_dom_sf"/>
</dbReference>